<comment type="subcellular location">
    <subcellularLocation>
        <location evidence="2">Bacterial flagellum basal body</location>
    </subcellularLocation>
    <subcellularLocation>
        <location evidence="3">Cell outer membrane</location>
    </subcellularLocation>
</comment>
<dbReference type="PANTHER" id="PTHR34933:SF1">
    <property type="entry name" value="FLAGELLAR L-RING PROTEIN"/>
    <property type="match status" value="1"/>
</dbReference>
<evidence type="ECO:0000256" key="10">
    <source>
        <dbReference type="SAM" id="SignalP"/>
    </source>
</evidence>
<keyword evidence="5 10" id="KW-0732">Signal</keyword>
<proteinExistence type="inferred from homology"/>
<feature type="chain" id="PRO_5023135346" evidence="10">
    <location>
        <begin position="22"/>
        <end position="205"/>
    </location>
</feature>
<evidence type="ECO:0000313" key="12">
    <source>
        <dbReference type="Proteomes" id="UP000324974"/>
    </source>
</evidence>
<comment type="similarity">
    <text evidence="4">Belongs to the FlgH family.</text>
</comment>
<evidence type="ECO:0000256" key="3">
    <source>
        <dbReference type="ARBA" id="ARBA00004442"/>
    </source>
</evidence>
<evidence type="ECO:0000256" key="8">
    <source>
        <dbReference type="ARBA" id="ARBA00023237"/>
    </source>
</evidence>
<dbReference type="Proteomes" id="UP000324974">
    <property type="component" value="Chromosome"/>
</dbReference>
<comment type="function">
    <text evidence="1">Assembles around the rod to form the L-ring and probably protects the motor/basal body from shearing forces during rotation.</text>
</comment>
<accession>A0A5C1A630</accession>
<evidence type="ECO:0000256" key="6">
    <source>
        <dbReference type="ARBA" id="ARBA00023136"/>
    </source>
</evidence>
<dbReference type="PRINTS" id="PR01008">
    <property type="entry name" value="FLGLRINGFLGH"/>
</dbReference>
<name>A0A5C1A630_9BACT</name>
<keyword evidence="7" id="KW-0975">Bacterial flagellum</keyword>
<dbReference type="RefSeq" id="WP_149108733.1">
    <property type="nucleotide sequence ID" value="NZ_CP042425.1"/>
</dbReference>
<evidence type="ECO:0000256" key="2">
    <source>
        <dbReference type="ARBA" id="ARBA00004117"/>
    </source>
</evidence>
<dbReference type="GO" id="GO:0009279">
    <property type="term" value="C:cell outer membrane"/>
    <property type="evidence" value="ECO:0007669"/>
    <property type="project" value="UniProtKB-SubCell"/>
</dbReference>
<keyword evidence="11" id="KW-0969">Cilium</keyword>
<keyword evidence="12" id="KW-1185">Reference proteome</keyword>
<evidence type="ECO:0000313" key="11">
    <source>
        <dbReference type="EMBL" id="QEL13793.1"/>
    </source>
</evidence>
<reference evidence="12" key="1">
    <citation type="submission" date="2019-08" db="EMBL/GenBank/DDBJ databases">
        <title>Limnoglobus roseus gen. nov., sp. nov., a novel freshwater planctomycete with a giant genome from the family Gemmataceae.</title>
        <authorList>
            <person name="Kulichevskaya I.S."/>
            <person name="Naumoff D.G."/>
            <person name="Miroshnikov K."/>
            <person name="Ivanova A."/>
            <person name="Philippov D.A."/>
            <person name="Hakobyan A."/>
            <person name="Rijpstra I.C."/>
            <person name="Sinninghe Damste J.S."/>
            <person name="Liesack W."/>
            <person name="Dedysh S.N."/>
        </authorList>
    </citation>
    <scope>NUCLEOTIDE SEQUENCE [LARGE SCALE GENOMIC DNA]</scope>
    <source>
        <strain evidence="12">PX52</strain>
    </source>
</reference>
<feature type="signal peptide" evidence="10">
    <location>
        <begin position="1"/>
        <end position="21"/>
    </location>
</feature>
<dbReference type="PANTHER" id="PTHR34933">
    <property type="entry name" value="FLAGELLAR L-RING PROTEIN"/>
    <property type="match status" value="1"/>
</dbReference>
<dbReference type="AlphaFoldDB" id="A0A5C1A630"/>
<dbReference type="Pfam" id="PF02107">
    <property type="entry name" value="FlgH"/>
    <property type="match status" value="1"/>
</dbReference>
<dbReference type="GO" id="GO:0003774">
    <property type="term" value="F:cytoskeletal motor activity"/>
    <property type="evidence" value="ECO:0007669"/>
    <property type="project" value="InterPro"/>
</dbReference>
<evidence type="ECO:0000256" key="1">
    <source>
        <dbReference type="ARBA" id="ARBA00002591"/>
    </source>
</evidence>
<evidence type="ECO:0000256" key="9">
    <source>
        <dbReference type="SAM" id="MobiDB-lite"/>
    </source>
</evidence>
<dbReference type="GO" id="GO:0071973">
    <property type="term" value="P:bacterial-type flagellum-dependent cell motility"/>
    <property type="evidence" value="ECO:0007669"/>
    <property type="project" value="InterPro"/>
</dbReference>
<dbReference type="OrthoDB" id="252240at2"/>
<feature type="compositionally biased region" description="Basic and acidic residues" evidence="9">
    <location>
        <begin position="59"/>
        <end position="70"/>
    </location>
</feature>
<keyword evidence="11" id="KW-0282">Flagellum</keyword>
<feature type="region of interest" description="Disordered" evidence="9">
    <location>
        <begin position="59"/>
        <end position="90"/>
    </location>
</feature>
<keyword evidence="6" id="KW-0472">Membrane</keyword>
<sequence>MTRWLLLLPLTLGSAAATATADDIWQRRDPRYSFLFQDNRARRVGDIVTIVINETTNTNEREQRALDKSNDSSGNAAFSGTTSNGTGGRTGSLTFSLTDAFRKRFSGSSQLSSNRVFQDRISATVVDIMPNGNLVIEAYSRRVVATEERVLRVTGVIRQADVGLGNLVQSSSIANLKVSYLGRGPATRTLNQNYFGRFMNRAWPW</sequence>
<organism evidence="11 12">
    <name type="scientific">Limnoglobus roseus</name>
    <dbReference type="NCBI Taxonomy" id="2598579"/>
    <lineage>
        <taxon>Bacteria</taxon>
        <taxon>Pseudomonadati</taxon>
        <taxon>Planctomycetota</taxon>
        <taxon>Planctomycetia</taxon>
        <taxon>Gemmatales</taxon>
        <taxon>Gemmataceae</taxon>
        <taxon>Limnoglobus</taxon>
    </lineage>
</organism>
<dbReference type="EMBL" id="CP042425">
    <property type="protein sequence ID" value="QEL13793.1"/>
    <property type="molecule type" value="Genomic_DNA"/>
</dbReference>
<evidence type="ECO:0000256" key="4">
    <source>
        <dbReference type="ARBA" id="ARBA00006929"/>
    </source>
</evidence>
<evidence type="ECO:0000256" key="5">
    <source>
        <dbReference type="ARBA" id="ARBA00022729"/>
    </source>
</evidence>
<dbReference type="InterPro" id="IPR000527">
    <property type="entry name" value="Flag_Lring"/>
</dbReference>
<protein>
    <submittedName>
        <fullName evidence="11">Flagellar basal body L-ring protein FlgH</fullName>
    </submittedName>
</protein>
<evidence type="ECO:0000256" key="7">
    <source>
        <dbReference type="ARBA" id="ARBA00023143"/>
    </source>
</evidence>
<keyword evidence="8" id="KW-0998">Cell outer membrane</keyword>
<dbReference type="GO" id="GO:0009427">
    <property type="term" value="C:bacterial-type flagellum basal body, distal rod, L ring"/>
    <property type="evidence" value="ECO:0007669"/>
    <property type="project" value="InterPro"/>
</dbReference>
<dbReference type="KEGG" id="lrs:PX52LOC_00651"/>
<gene>
    <name evidence="11" type="ORF">PX52LOC_00651</name>
</gene>
<keyword evidence="11" id="KW-0966">Cell projection</keyword>